<proteinExistence type="inferred from homology"/>
<evidence type="ECO:0000313" key="10">
    <source>
        <dbReference type="Proteomes" id="UP001596303"/>
    </source>
</evidence>
<evidence type="ECO:0000259" key="8">
    <source>
        <dbReference type="Pfam" id="PF16363"/>
    </source>
</evidence>
<evidence type="ECO:0000256" key="6">
    <source>
        <dbReference type="ARBA" id="ARBA00023239"/>
    </source>
</evidence>
<dbReference type="Pfam" id="PF16363">
    <property type="entry name" value="GDP_Man_Dehyd"/>
    <property type="match status" value="1"/>
</dbReference>
<evidence type="ECO:0000256" key="5">
    <source>
        <dbReference type="ARBA" id="ARBA00023027"/>
    </source>
</evidence>
<dbReference type="NCBIfam" id="TIGR01181">
    <property type="entry name" value="dTDP_gluc_dehyt"/>
    <property type="match status" value="1"/>
</dbReference>
<name>A0ABW1SA48_9PROT</name>
<evidence type="ECO:0000256" key="2">
    <source>
        <dbReference type="ARBA" id="ARBA00001911"/>
    </source>
</evidence>
<keyword evidence="5" id="KW-0520">NAD</keyword>
<protein>
    <recommendedName>
        <fullName evidence="4 7">dTDP-glucose 4,6-dehydratase</fullName>
        <ecNumber evidence="4 7">4.2.1.46</ecNumber>
    </recommendedName>
</protein>
<evidence type="ECO:0000313" key="9">
    <source>
        <dbReference type="EMBL" id="MFC6198460.1"/>
    </source>
</evidence>
<organism evidence="9 10">
    <name type="scientific">Ponticaulis profundi</name>
    <dbReference type="NCBI Taxonomy" id="2665222"/>
    <lineage>
        <taxon>Bacteria</taxon>
        <taxon>Pseudomonadati</taxon>
        <taxon>Pseudomonadota</taxon>
        <taxon>Alphaproteobacteria</taxon>
        <taxon>Hyphomonadales</taxon>
        <taxon>Hyphomonadaceae</taxon>
        <taxon>Ponticaulis</taxon>
    </lineage>
</organism>
<accession>A0ABW1SA48</accession>
<dbReference type="Gene3D" id="3.40.50.720">
    <property type="entry name" value="NAD(P)-binding Rossmann-like Domain"/>
    <property type="match status" value="1"/>
</dbReference>
<comment type="cofactor">
    <cofactor evidence="2 7">
        <name>NAD(+)</name>
        <dbReference type="ChEBI" id="CHEBI:57540"/>
    </cofactor>
</comment>
<dbReference type="SUPFAM" id="SSF51735">
    <property type="entry name" value="NAD(P)-binding Rossmann-fold domains"/>
    <property type="match status" value="1"/>
</dbReference>
<feature type="domain" description="NAD(P)-binding" evidence="8">
    <location>
        <begin position="5"/>
        <end position="322"/>
    </location>
</feature>
<evidence type="ECO:0000256" key="3">
    <source>
        <dbReference type="ARBA" id="ARBA00008178"/>
    </source>
</evidence>
<dbReference type="CDD" id="cd05246">
    <property type="entry name" value="dTDP_GD_SDR_e"/>
    <property type="match status" value="1"/>
</dbReference>
<dbReference type="PANTHER" id="PTHR43000">
    <property type="entry name" value="DTDP-D-GLUCOSE 4,6-DEHYDRATASE-RELATED"/>
    <property type="match status" value="1"/>
</dbReference>
<dbReference type="InterPro" id="IPR036291">
    <property type="entry name" value="NAD(P)-bd_dom_sf"/>
</dbReference>
<evidence type="ECO:0000256" key="4">
    <source>
        <dbReference type="ARBA" id="ARBA00011990"/>
    </source>
</evidence>
<keyword evidence="6 7" id="KW-0456">Lyase</keyword>
<dbReference type="Proteomes" id="UP001596303">
    <property type="component" value="Unassembled WGS sequence"/>
</dbReference>
<dbReference type="InterPro" id="IPR005888">
    <property type="entry name" value="dTDP_Gluc_deHydtase"/>
</dbReference>
<dbReference type="InterPro" id="IPR016040">
    <property type="entry name" value="NAD(P)-bd_dom"/>
</dbReference>
<evidence type="ECO:0000256" key="1">
    <source>
        <dbReference type="ARBA" id="ARBA00001539"/>
    </source>
</evidence>
<reference evidence="10" key="1">
    <citation type="journal article" date="2019" name="Int. J. Syst. Evol. Microbiol.">
        <title>The Global Catalogue of Microorganisms (GCM) 10K type strain sequencing project: providing services to taxonomists for standard genome sequencing and annotation.</title>
        <authorList>
            <consortium name="The Broad Institute Genomics Platform"/>
            <consortium name="The Broad Institute Genome Sequencing Center for Infectious Disease"/>
            <person name="Wu L."/>
            <person name="Ma J."/>
        </authorList>
    </citation>
    <scope>NUCLEOTIDE SEQUENCE [LARGE SCALE GENOMIC DNA]</scope>
    <source>
        <strain evidence="10">CGMCC-1.15741</strain>
    </source>
</reference>
<comment type="caution">
    <text evidence="9">The sequence shown here is derived from an EMBL/GenBank/DDBJ whole genome shotgun (WGS) entry which is preliminary data.</text>
</comment>
<comment type="similarity">
    <text evidence="3 7">Belongs to the NAD(P)-dependent epimerase/dehydratase family. dTDP-glucose dehydratase subfamily.</text>
</comment>
<gene>
    <name evidence="9" type="primary">rfbB</name>
    <name evidence="9" type="ORF">ACFQDM_10230</name>
</gene>
<sequence length="352" mass="38822">MKRVIVTGGAGFIGANLCHALVASKRYHVLNIDKLTEASCRASLAELEDNPAYTFLHADICDGGKMRGAVQDFAPDGIMHLAAETHVDRSIDGALPFVQTNLVGTFSLLEAARAYWMSLDPAAQKAFRFLHVSTDEVFGSLGADGLFTPESPYDPSSPYSASKAGADHLVRAWHRTYGLPALITNCSNNYGPYQFPEKLIPLMILNALEGQGLPVYGKGNQVRDWLHVSDHVSALIAALEKGAPGDTYLVGGRSERENIDVVRQICTYLDEACGTGGPRERLIEHVEDRPGHDQRYAIDASATEKALDWKPTVSFEEGLRRTVDWYLANESWWRPLRERFHTHERIGLGTTV</sequence>
<dbReference type="GO" id="GO:0008460">
    <property type="term" value="F:dTDP-glucose 4,6-dehydratase activity"/>
    <property type="evidence" value="ECO:0007669"/>
    <property type="project" value="UniProtKB-EC"/>
</dbReference>
<evidence type="ECO:0000256" key="7">
    <source>
        <dbReference type="RuleBase" id="RU004473"/>
    </source>
</evidence>
<dbReference type="EC" id="4.2.1.46" evidence="4 7"/>
<dbReference type="RefSeq" id="WP_377378689.1">
    <property type="nucleotide sequence ID" value="NZ_JBHSSW010000012.1"/>
</dbReference>
<dbReference type="Gene3D" id="3.90.25.10">
    <property type="entry name" value="UDP-galactose 4-epimerase, domain 1"/>
    <property type="match status" value="1"/>
</dbReference>
<comment type="catalytic activity">
    <reaction evidence="1 7">
        <text>dTDP-alpha-D-glucose = dTDP-4-dehydro-6-deoxy-alpha-D-glucose + H2O</text>
        <dbReference type="Rhea" id="RHEA:17221"/>
        <dbReference type="ChEBI" id="CHEBI:15377"/>
        <dbReference type="ChEBI" id="CHEBI:57477"/>
        <dbReference type="ChEBI" id="CHEBI:57649"/>
        <dbReference type="EC" id="4.2.1.46"/>
    </reaction>
</comment>
<dbReference type="EMBL" id="JBHSSW010000012">
    <property type="protein sequence ID" value="MFC6198460.1"/>
    <property type="molecule type" value="Genomic_DNA"/>
</dbReference>
<keyword evidence="10" id="KW-1185">Reference proteome</keyword>